<keyword evidence="2" id="KW-1185">Reference proteome</keyword>
<dbReference type="Gene3D" id="3.40.50.300">
    <property type="entry name" value="P-loop containing nucleotide triphosphate hydrolases"/>
    <property type="match status" value="1"/>
</dbReference>
<dbReference type="RefSeq" id="WP_153347199.1">
    <property type="nucleotide sequence ID" value="NZ_WIVE01000142.1"/>
</dbReference>
<dbReference type="PIRSF" id="PIRSF009320">
    <property type="entry name" value="Nuc_binding_HP_1000"/>
    <property type="match status" value="1"/>
</dbReference>
<protein>
    <submittedName>
        <fullName evidence="1">AAA family ATPase</fullName>
    </submittedName>
</protein>
<reference evidence="1 2" key="1">
    <citation type="submission" date="2019-10" db="EMBL/GenBank/DDBJ databases">
        <title>Draft whole-genome sequence of the purple nonsulfur photosynthetic bacterium Roseospira navarrensis DSM 15114.</title>
        <authorList>
            <person name="Kyndt J.A."/>
            <person name="Meyer T.E."/>
        </authorList>
    </citation>
    <scope>NUCLEOTIDE SEQUENCE [LARGE SCALE GENOMIC DNA]</scope>
    <source>
        <strain evidence="1 2">DSM 15114</strain>
    </source>
</reference>
<dbReference type="CDD" id="cd02042">
    <property type="entry name" value="ParAB_family"/>
    <property type="match status" value="1"/>
</dbReference>
<dbReference type="PANTHER" id="PTHR13696:SF96">
    <property type="entry name" value="COBQ_COBB_MIND_PARA NUCLEOTIDE BINDING DOMAIN-CONTAINING PROTEIN"/>
    <property type="match status" value="1"/>
</dbReference>
<evidence type="ECO:0000313" key="2">
    <source>
        <dbReference type="Proteomes" id="UP000434582"/>
    </source>
</evidence>
<dbReference type="AlphaFoldDB" id="A0A7X2D542"/>
<sequence length="232" mass="24726">MPTIVFANSEGGVGKTTSALTIAQVLTRAGSTVSLLDADPNQPIKAWAARDPERLPASLDIVPDLGETSILDAIDEAAARSAFVLVDLEGSANLAMSYAIGRADLVIVPMRGSQLDADQTARVISLIRREEQAYRRVIPHAVLFTATSPVIRSRDLAHLQDAMAQNGVPVLPVELTERAAFRAMMQFGGTIYDLSRAEAHNPEAAIENAEAVAAAIIDTIKKNKETEDGRAA</sequence>
<dbReference type="OrthoDB" id="113462at2"/>
<dbReference type="InterPro" id="IPR027417">
    <property type="entry name" value="P-loop_NTPase"/>
</dbReference>
<name>A0A7X2D542_9PROT</name>
<proteinExistence type="predicted"/>
<evidence type="ECO:0000313" key="1">
    <source>
        <dbReference type="EMBL" id="MQX38588.1"/>
    </source>
</evidence>
<dbReference type="InterPro" id="IPR009744">
    <property type="entry name" value="VirC1"/>
</dbReference>
<dbReference type="Pfam" id="PF07015">
    <property type="entry name" value="VirC1"/>
    <property type="match status" value="1"/>
</dbReference>
<accession>A0A7X2D542</accession>
<dbReference type="PANTHER" id="PTHR13696">
    <property type="entry name" value="P-LOOP CONTAINING NUCLEOSIDE TRIPHOSPHATE HYDROLASE"/>
    <property type="match status" value="1"/>
</dbReference>
<gene>
    <name evidence="1" type="ORF">GHC57_18940</name>
</gene>
<dbReference type="EMBL" id="WIVE01000142">
    <property type="protein sequence ID" value="MQX38588.1"/>
    <property type="molecule type" value="Genomic_DNA"/>
</dbReference>
<organism evidence="1 2">
    <name type="scientific">Roseospira navarrensis</name>
    <dbReference type="NCBI Taxonomy" id="140058"/>
    <lineage>
        <taxon>Bacteria</taxon>
        <taxon>Pseudomonadati</taxon>
        <taxon>Pseudomonadota</taxon>
        <taxon>Alphaproteobacteria</taxon>
        <taxon>Rhodospirillales</taxon>
        <taxon>Rhodospirillaceae</taxon>
        <taxon>Roseospira</taxon>
    </lineage>
</organism>
<dbReference type="SUPFAM" id="SSF52540">
    <property type="entry name" value="P-loop containing nucleoside triphosphate hydrolases"/>
    <property type="match status" value="1"/>
</dbReference>
<comment type="caution">
    <text evidence="1">The sequence shown here is derived from an EMBL/GenBank/DDBJ whole genome shotgun (WGS) entry which is preliminary data.</text>
</comment>
<dbReference type="InterPro" id="IPR050678">
    <property type="entry name" value="DNA_Partitioning_ATPase"/>
</dbReference>
<dbReference type="Proteomes" id="UP000434582">
    <property type="component" value="Unassembled WGS sequence"/>
</dbReference>